<accession>A0A0G4EQX3</accession>
<comment type="catalytic activity">
    <reaction evidence="4">
        <text>Hydrolysis of proteins with broad specificity for peptide bonds, and a preference for a large uncharged residue in P1. Hydrolyzes peptide amides.</text>
        <dbReference type="EC" id="3.4.21.62"/>
    </reaction>
</comment>
<dbReference type="InterPro" id="IPR023828">
    <property type="entry name" value="Peptidase_S8_Ser-AS"/>
</dbReference>
<feature type="domain" description="Peptidase S8/S53" evidence="7">
    <location>
        <begin position="584"/>
        <end position="737"/>
    </location>
</feature>
<keyword evidence="2" id="KW-0378">Hydrolase</keyword>
<evidence type="ECO:0000259" key="7">
    <source>
        <dbReference type="Pfam" id="PF00082"/>
    </source>
</evidence>
<sequence length="764" mass="83906">MVSAPLLLTFALLISQCDGQEPQDAQTELWVELEQPNTRGGNETDLDDEEQRDQPSAVDVMYAQLVKSIPATARRLFKPANIQLDTVLFQLHFLHVEQRLFDLRRQGVSAALARDDPFSAESGAMRLLLGPSFQQWRGLFRNETTLRQFAQDTATQVSSEGIVVDMTIDESRLEPGGIGGLILKLTSLGLTGIKHFRHIVSARLPVEKIDFMTRISGILVLRASQVLVIPTGLEGRLRSLPQRQKGSVAVPLAGKVTSQGDESMRTDRVREMFPDINGSTLTCIGFLSDSFDTRGNAETLFEQGDLPANVTVLEELPGNGTDEGSGMMELAFDVVPGCPKFEFHTASFAQGILDLAELGCEVIVDDVIDLPEPMFADGRPNAPTLTQQHTAHNTIIAQAVDLVSAAGKAYYSSAGNNGDSAIQEYYNSSGVRNNISFGFFELEYEWHKFSQTDSIDFPFTLEVDRLNFGILNWDQRYASVFGLPGKLCDLDIFIFTEESVKDLVPITASFEGAGGVDFIERGDPIEVIFFTNPGPGENLVLRIGKLIPAGVEEPPPDPDYIGLVWFRRTTIGLIEPDFFGNTTYGHSNARTATAVGAAEYLNTTEFGTVPSRVNDFSSRGGVLIWFGPDGEKLEQPEIRLKPNVCGPDGANTNFFPPVNREERDREGDGFPNFFGTSASAPHVAALAGLIIDRQRVRNEPALTPEQITRLLESTAEDMQDIVVLEDSEGFDFRTGFGFVNGTKAFEALEGIWAPRPPHSFPIQL</sequence>
<keyword evidence="1" id="KW-0645">Protease</keyword>
<keyword evidence="3" id="KW-0720">Serine protease</keyword>
<organism evidence="8 9">
    <name type="scientific">Vitrella brassicaformis (strain CCMP3155)</name>
    <dbReference type="NCBI Taxonomy" id="1169540"/>
    <lineage>
        <taxon>Eukaryota</taxon>
        <taxon>Sar</taxon>
        <taxon>Alveolata</taxon>
        <taxon>Colpodellida</taxon>
        <taxon>Vitrellaceae</taxon>
        <taxon>Vitrella</taxon>
    </lineage>
</organism>
<dbReference type="GO" id="GO:0006508">
    <property type="term" value="P:proteolysis"/>
    <property type="evidence" value="ECO:0007669"/>
    <property type="project" value="UniProtKB-KW"/>
</dbReference>
<feature type="signal peptide" evidence="6">
    <location>
        <begin position="1"/>
        <end position="19"/>
    </location>
</feature>
<keyword evidence="6" id="KW-0732">Signal</keyword>
<dbReference type="EC" id="3.4.21.62" evidence="5"/>
<evidence type="ECO:0000256" key="5">
    <source>
        <dbReference type="ARBA" id="ARBA00023619"/>
    </source>
</evidence>
<dbReference type="InterPro" id="IPR000209">
    <property type="entry name" value="Peptidase_S8/S53_dom"/>
</dbReference>
<proteinExistence type="predicted"/>
<evidence type="ECO:0000256" key="2">
    <source>
        <dbReference type="ARBA" id="ARBA00022801"/>
    </source>
</evidence>
<dbReference type="InParanoid" id="A0A0G4EQX3"/>
<dbReference type="Proteomes" id="UP000041254">
    <property type="component" value="Unassembled WGS sequence"/>
</dbReference>
<name>A0A0G4EQX3_VITBC</name>
<dbReference type="SUPFAM" id="SSF52743">
    <property type="entry name" value="Subtilisin-like"/>
    <property type="match status" value="1"/>
</dbReference>
<keyword evidence="9" id="KW-1185">Reference proteome</keyword>
<evidence type="ECO:0000256" key="3">
    <source>
        <dbReference type="ARBA" id="ARBA00022825"/>
    </source>
</evidence>
<evidence type="ECO:0000256" key="1">
    <source>
        <dbReference type="ARBA" id="ARBA00022670"/>
    </source>
</evidence>
<evidence type="ECO:0000313" key="9">
    <source>
        <dbReference type="Proteomes" id="UP000041254"/>
    </source>
</evidence>
<reference evidence="8 9" key="1">
    <citation type="submission" date="2014-11" db="EMBL/GenBank/DDBJ databases">
        <authorList>
            <person name="Zhu J."/>
            <person name="Qi W."/>
            <person name="Song R."/>
        </authorList>
    </citation>
    <scope>NUCLEOTIDE SEQUENCE [LARGE SCALE GENOMIC DNA]</scope>
</reference>
<evidence type="ECO:0000256" key="4">
    <source>
        <dbReference type="ARBA" id="ARBA00023529"/>
    </source>
</evidence>
<dbReference type="Pfam" id="PF00082">
    <property type="entry name" value="Peptidase_S8"/>
    <property type="match status" value="1"/>
</dbReference>
<dbReference type="OrthoDB" id="10256524at2759"/>
<dbReference type="InterPro" id="IPR034075">
    <property type="entry name" value="Glr3161-like_dom"/>
</dbReference>
<evidence type="ECO:0000313" key="8">
    <source>
        <dbReference type="EMBL" id="CEM00643.1"/>
    </source>
</evidence>
<dbReference type="PhylomeDB" id="A0A0G4EQX3"/>
<gene>
    <name evidence="8" type="ORF">Vbra_12912</name>
</gene>
<dbReference type="InterPro" id="IPR036852">
    <property type="entry name" value="Peptidase_S8/S53_dom_sf"/>
</dbReference>
<dbReference type="PROSITE" id="PS00138">
    <property type="entry name" value="SUBTILASE_SER"/>
    <property type="match status" value="1"/>
</dbReference>
<dbReference type="CDD" id="cd05562">
    <property type="entry name" value="Peptidases_S53_like"/>
    <property type="match status" value="1"/>
</dbReference>
<dbReference type="VEuPathDB" id="CryptoDB:Vbra_12912"/>
<protein>
    <recommendedName>
        <fullName evidence="5">subtilisin</fullName>
        <ecNumber evidence="5">3.4.21.62</ecNumber>
    </recommendedName>
</protein>
<dbReference type="GO" id="GO:0004252">
    <property type="term" value="F:serine-type endopeptidase activity"/>
    <property type="evidence" value="ECO:0007669"/>
    <property type="project" value="UniProtKB-EC"/>
</dbReference>
<evidence type="ECO:0000256" key="6">
    <source>
        <dbReference type="SAM" id="SignalP"/>
    </source>
</evidence>
<dbReference type="AlphaFoldDB" id="A0A0G4EQX3"/>
<feature type="chain" id="PRO_5005187494" description="subtilisin" evidence="6">
    <location>
        <begin position="20"/>
        <end position="764"/>
    </location>
</feature>
<dbReference type="EMBL" id="CDMY01000295">
    <property type="protein sequence ID" value="CEM00643.1"/>
    <property type="molecule type" value="Genomic_DNA"/>
</dbReference>
<dbReference type="Gene3D" id="3.40.50.200">
    <property type="entry name" value="Peptidase S8/S53 domain"/>
    <property type="match status" value="1"/>
</dbReference>